<evidence type="ECO:0000313" key="3">
    <source>
        <dbReference type="Proteomes" id="UP000299102"/>
    </source>
</evidence>
<comment type="caution">
    <text evidence="2">The sequence shown here is derived from an EMBL/GenBank/DDBJ whole genome shotgun (WGS) entry which is preliminary data.</text>
</comment>
<sequence length="81" mass="8700">MFAEQSINKFISVLNDGSADDRQLVGRLGNSAVLTFYDAPMRSAVDSEITNNTVAKGKRLESSSAVAPAQVQTPRDAEDIL</sequence>
<reference evidence="2 3" key="1">
    <citation type="journal article" date="2019" name="Commun. Biol.">
        <title>The bagworm genome reveals a unique fibroin gene that provides high tensile strength.</title>
        <authorList>
            <person name="Kono N."/>
            <person name="Nakamura H."/>
            <person name="Ohtoshi R."/>
            <person name="Tomita M."/>
            <person name="Numata K."/>
            <person name="Arakawa K."/>
        </authorList>
    </citation>
    <scope>NUCLEOTIDE SEQUENCE [LARGE SCALE GENOMIC DNA]</scope>
</reference>
<feature type="region of interest" description="Disordered" evidence="1">
    <location>
        <begin position="56"/>
        <end position="81"/>
    </location>
</feature>
<feature type="compositionally biased region" description="Polar residues" evidence="1">
    <location>
        <begin position="62"/>
        <end position="73"/>
    </location>
</feature>
<gene>
    <name evidence="2" type="ORF">EVAR_2373_1</name>
</gene>
<keyword evidence="3" id="KW-1185">Reference proteome</keyword>
<name>A0A4C1SG52_EUMVA</name>
<dbReference type="AlphaFoldDB" id="A0A4C1SG52"/>
<proteinExistence type="predicted"/>
<evidence type="ECO:0000313" key="2">
    <source>
        <dbReference type="EMBL" id="GBP01129.1"/>
    </source>
</evidence>
<evidence type="ECO:0000256" key="1">
    <source>
        <dbReference type="SAM" id="MobiDB-lite"/>
    </source>
</evidence>
<accession>A0A4C1SG52</accession>
<dbReference type="EMBL" id="BGZK01000007">
    <property type="protein sequence ID" value="GBP01129.1"/>
    <property type="molecule type" value="Genomic_DNA"/>
</dbReference>
<organism evidence="2 3">
    <name type="scientific">Eumeta variegata</name>
    <name type="common">Bagworm moth</name>
    <name type="synonym">Eumeta japonica</name>
    <dbReference type="NCBI Taxonomy" id="151549"/>
    <lineage>
        <taxon>Eukaryota</taxon>
        <taxon>Metazoa</taxon>
        <taxon>Ecdysozoa</taxon>
        <taxon>Arthropoda</taxon>
        <taxon>Hexapoda</taxon>
        <taxon>Insecta</taxon>
        <taxon>Pterygota</taxon>
        <taxon>Neoptera</taxon>
        <taxon>Endopterygota</taxon>
        <taxon>Lepidoptera</taxon>
        <taxon>Glossata</taxon>
        <taxon>Ditrysia</taxon>
        <taxon>Tineoidea</taxon>
        <taxon>Psychidae</taxon>
        <taxon>Oiketicinae</taxon>
        <taxon>Eumeta</taxon>
    </lineage>
</organism>
<protein>
    <submittedName>
        <fullName evidence="2">Uncharacterized protein</fullName>
    </submittedName>
</protein>
<dbReference type="Proteomes" id="UP000299102">
    <property type="component" value="Unassembled WGS sequence"/>
</dbReference>